<proteinExistence type="predicted"/>
<gene>
    <name evidence="2" type="ORF">BTDB27_001857</name>
</gene>
<dbReference type="SMART" id="SM00849">
    <property type="entry name" value="Lactamase_B"/>
    <property type="match status" value="1"/>
</dbReference>
<dbReference type="InterPro" id="IPR037482">
    <property type="entry name" value="ST1585_MBL-fold"/>
</dbReference>
<dbReference type="InterPro" id="IPR036866">
    <property type="entry name" value="RibonucZ/Hydroxyglut_hydro"/>
</dbReference>
<name>W8YYE0_BACTU</name>
<protein>
    <recommendedName>
        <fullName evidence="1">Metallo-beta-lactamase domain-containing protein</fullName>
    </recommendedName>
</protein>
<dbReference type="InterPro" id="IPR001279">
    <property type="entry name" value="Metallo-B-lactamas"/>
</dbReference>
<organism evidence="2">
    <name type="scientific">Bacillus thuringiensis DB27</name>
    <dbReference type="NCBI Taxonomy" id="1431339"/>
    <lineage>
        <taxon>Bacteria</taxon>
        <taxon>Bacillati</taxon>
        <taxon>Bacillota</taxon>
        <taxon>Bacilli</taxon>
        <taxon>Bacillales</taxon>
        <taxon>Bacillaceae</taxon>
        <taxon>Bacillus</taxon>
        <taxon>Bacillus cereus group</taxon>
    </lineage>
</organism>
<dbReference type="CDD" id="cd07726">
    <property type="entry name" value="ST1585-like_MBL-fold"/>
    <property type="match status" value="1"/>
</dbReference>
<feature type="domain" description="Metallo-beta-lactamase" evidence="1">
    <location>
        <begin position="70"/>
        <end position="274"/>
    </location>
</feature>
<accession>W8YYE0</accession>
<dbReference type="EMBL" id="HG810017">
    <property type="protein sequence ID" value="CDN35515.1"/>
    <property type="molecule type" value="Genomic_DNA"/>
</dbReference>
<reference evidence="2" key="1">
    <citation type="submission" date="2014-01" db="EMBL/GenBank/DDBJ databases">
        <title>Draft genome sequence of highly nematicidal Bacillus thuringiensis DB27.</title>
        <authorList>
            <person name="Iatsenko I."/>
            <person name="Pickard D."/>
            <person name="Corton C."/>
            <person name="Dougan G."/>
            <person name="Sommer R.J."/>
        </authorList>
    </citation>
    <scope>NUCLEOTIDE SEQUENCE [LARGE SCALE GENOMIC DNA]</scope>
    <source>
        <strain evidence="2">DB27</strain>
    </source>
</reference>
<sequence length="369" mass="42020">MDCSLCLLINNKRNNNITKRQKTSFVFCLFSILSYNRNMQYIRSGKYEKVEQLSSHLYLIDDFDLQHNERTGTYVLLGDDITLIETCAAPSLPYILDGLQQLHIDLNDVKNIIVTHVHLDHAGAAGLMMEKCPNATLYVHSRGARHMIDPTKLILGAKAVYKEDFDKLFDPILPIEEERVRIVQHGDTLKIAEERILTFYDTPGHAKHHISIHDSLTNGIFTGDTIGIYYRELANVGVELYLPSTSPSQFQPDAMIASKNHIQSMDVDTIYFGHYGASSHVTEVYNQLEHWLPIFVQTGKEVFEKYNDFDEATKALQTLLMDKISSHLTKLNVPSDHSVYNILHLDIEISAMGIIDYFTKQEKANSTIN</sequence>
<dbReference type="AlphaFoldDB" id="W8YYE0"/>
<dbReference type="Pfam" id="PF00753">
    <property type="entry name" value="Lactamase_B"/>
    <property type="match status" value="1"/>
</dbReference>
<dbReference type="PANTHER" id="PTHR42951:SF22">
    <property type="entry name" value="METALLO BETA-LACTAMASE SUPERFAMILY LIPOPROTEIN"/>
    <property type="match status" value="1"/>
</dbReference>
<reference evidence="2" key="2">
    <citation type="submission" date="2014-01" db="EMBL/GenBank/DDBJ databases">
        <authorList>
            <person name="Aslett M."/>
        </authorList>
    </citation>
    <scope>NUCLEOTIDE SEQUENCE [LARGE SCALE GENOMIC DNA]</scope>
    <source>
        <strain evidence="2">DB27</strain>
    </source>
</reference>
<dbReference type="HOGENOM" id="CLU_061385_1_0_9"/>
<dbReference type="Gene3D" id="3.60.15.10">
    <property type="entry name" value="Ribonuclease Z/Hydroxyacylglutathione hydrolase-like"/>
    <property type="match status" value="1"/>
</dbReference>
<dbReference type="PANTHER" id="PTHR42951">
    <property type="entry name" value="METALLO-BETA-LACTAMASE DOMAIN-CONTAINING"/>
    <property type="match status" value="1"/>
</dbReference>
<evidence type="ECO:0000313" key="2">
    <source>
        <dbReference type="EMBL" id="CDN35515.1"/>
    </source>
</evidence>
<dbReference type="SUPFAM" id="SSF56281">
    <property type="entry name" value="Metallo-hydrolase/oxidoreductase"/>
    <property type="match status" value="1"/>
</dbReference>
<dbReference type="Proteomes" id="UP000030682">
    <property type="component" value="Unassembled WGS sequence"/>
</dbReference>
<dbReference type="InterPro" id="IPR050855">
    <property type="entry name" value="NDM-1-like"/>
</dbReference>
<evidence type="ECO:0000259" key="1">
    <source>
        <dbReference type="SMART" id="SM00849"/>
    </source>
</evidence>